<dbReference type="PANTHER" id="PTHR11070:SF2">
    <property type="entry name" value="ATP-DEPENDENT DNA HELICASE SRS2"/>
    <property type="match status" value="1"/>
</dbReference>
<keyword evidence="5 11" id="KW-0067">ATP-binding</keyword>
<feature type="binding site" evidence="11">
    <location>
        <begin position="36"/>
        <end position="43"/>
    </location>
    <ligand>
        <name>ATP</name>
        <dbReference type="ChEBI" id="CHEBI:30616"/>
    </ligand>
</feature>
<evidence type="ECO:0000259" key="12">
    <source>
        <dbReference type="PROSITE" id="PS51198"/>
    </source>
</evidence>
<evidence type="ECO:0000256" key="11">
    <source>
        <dbReference type="PROSITE-ProRule" id="PRU00560"/>
    </source>
</evidence>
<dbReference type="InterPro" id="IPR000212">
    <property type="entry name" value="DNA_helicase_UvrD/REP"/>
</dbReference>
<dbReference type="RefSeq" id="WP_093193900.1">
    <property type="nucleotide sequence ID" value="NZ_FNEV01000006.1"/>
</dbReference>
<keyword evidence="4 11" id="KW-0347">Helicase</keyword>
<feature type="domain" description="UvrD-like helicase C-terminal" evidence="13">
    <location>
        <begin position="308"/>
        <end position="567"/>
    </location>
</feature>
<keyword evidence="6" id="KW-0238">DNA-binding</keyword>
<keyword evidence="7" id="KW-0413">Isomerase</keyword>
<name>A0A1G8UCV7_9BACI</name>
<evidence type="ECO:0000313" key="15">
    <source>
        <dbReference type="Proteomes" id="UP000199225"/>
    </source>
</evidence>
<evidence type="ECO:0000256" key="9">
    <source>
        <dbReference type="ARBA" id="ARBA00034808"/>
    </source>
</evidence>
<dbReference type="Gene3D" id="1.10.486.10">
    <property type="entry name" value="PCRA, domain 4"/>
    <property type="match status" value="1"/>
</dbReference>
<dbReference type="InterPro" id="IPR013986">
    <property type="entry name" value="DExx_box_DNA_helicase_dom_sf"/>
</dbReference>
<evidence type="ECO:0000256" key="7">
    <source>
        <dbReference type="ARBA" id="ARBA00023235"/>
    </source>
</evidence>
<keyword evidence="15" id="KW-1185">Reference proteome</keyword>
<evidence type="ECO:0000256" key="2">
    <source>
        <dbReference type="ARBA" id="ARBA00022741"/>
    </source>
</evidence>
<dbReference type="GO" id="GO:0016887">
    <property type="term" value="F:ATP hydrolysis activity"/>
    <property type="evidence" value="ECO:0007669"/>
    <property type="project" value="RHEA"/>
</dbReference>
<dbReference type="PANTHER" id="PTHR11070">
    <property type="entry name" value="UVRD / RECB / PCRA DNA HELICASE FAMILY MEMBER"/>
    <property type="match status" value="1"/>
</dbReference>
<comment type="catalytic activity">
    <reaction evidence="8">
        <text>Couples ATP hydrolysis with the unwinding of duplex DNA by translocating in the 3'-5' direction.</text>
        <dbReference type="EC" id="5.6.2.4"/>
    </reaction>
</comment>
<dbReference type="InterPro" id="IPR014016">
    <property type="entry name" value="UvrD-like_ATP-bd"/>
</dbReference>
<dbReference type="GO" id="GO:0043138">
    <property type="term" value="F:3'-5' DNA helicase activity"/>
    <property type="evidence" value="ECO:0007669"/>
    <property type="project" value="UniProtKB-EC"/>
</dbReference>
<dbReference type="GO" id="GO:0000725">
    <property type="term" value="P:recombinational repair"/>
    <property type="evidence" value="ECO:0007669"/>
    <property type="project" value="TreeGrafter"/>
</dbReference>
<proteinExistence type="inferred from homology"/>
<sequence length="720" mass="82995">MSEQFFQAMKEQTGVELNEEQKQAVLHTSGPLLLLASPGAGKTTTLTMKIAYLMFEKQISPDEIMAVTFSKASAQDMSKRFAEFFSGWGDENIHFSTIHSFAFKVVREFMGRESLPYQLIEGGGHKQDPQTGMPLHKTFILKKVFEDINKAQPTEEEMDELTTFISFAKNRLLEGNELTKQNCQVPNAPEVYRAYESFKQTYVEALLLDFDDMLTFAHEILRENEDILNKYQQQYKYILTDESQDNSIVQHEIMEMLSAPDHNLCLVADDDQSIFRWRGSDVEKLLEFEQTYANATVLTMTENYRSSKEIVEAANRFIKRNNDRYEKEMTTGNDAHAPVEIHTFSNDEKQLDYVVDQIKKKAPGEEVAVLYRNNSSVIPLVDQLDRGGVDFYMKDMEAKFFRHWIVEDMLNFLRFSYKDSRIDILEKIHMKFNAYISKKQMTMLKARHTGESLFDQLLELDIKDYQKKTIPKAKKTFQEINQMPPAQAIRTIRDTLGYDRVLRKMVDNFGFRSDQLFGTLDVLERIAEGCDSLRGFAGRLKELEELVKSSRSNESTLTLTTFHSAKGLEFDSVYMIDLINGVVPSREDIEDYQNGKGETMEEAVRLFYVGMTRARSRLELLTYHYLGNERVTESMFVTNVRNITGAVKKVKHRKGKTYSPTPEIKDMEPGTRVVHDTFGRGVIKEYGGDLIHIRFEKAGEKQLLLDTCIENGLLQKEDGA</sequence>
<dbReference type="Pfam" id="PF13361">
    <property type="entry name" value="UvrD_C"/>
    <property type="match status" value="1"/>
</dbReference>
<keyword evidence="3 11" id="KW-0378">Hydrolase</keyword>
<evidence type="ECO:0000313" key="14">
    <source>
        <dbReference type="EMBL" id="SDJ51562.1"/>
    </source>
</evidence>
<dbReference type="AlphaFoldDB" id="A0A1G8UCV7"/>
<reference evidence="15" key="1">
    <citation type="submission" date="2016-10" db="EMBL/GenBank/DDBJ databases">
        <authorList>
            <person name="Varghese N."/>
            <person name="Submissions S."/>
        </authorList>
    </citation>
    <scope>NUCLEOTIDE SEQUENCE [LARGE SCALE GENOMIC DNA]</scope>
    <source>
        <strain evidence="15">DSM 4771</strain>
    </source>
</reference>
<organism evidence="14 15">
    <name type="scientific">Salimicrobium halophilum</name>
    <dbReference type="NCBI Taxonomy" id="86666"/>
    <lineage>
        <taxon>Bacteria</taxon>
        <taxon>Bacillati</taxon>
        <taxon>Bacillota</taxon>
        <taxon>Bacilli</taxon>
        <taxon>Bacillales</taxon>
        <taxon>Bacillaceae</taxon>
        <taxon>Salimicrobium</taxon>
    </lineage>
</organism>
<dbReference type="Gene3D" id="1.10.10.160">
    <property type="match status" value="1"/>
</dbReference>
<evidence type="ECO:0000256" key="4">
    <source>
        <dbReference type="ARBA" id="ARBA00022806"/>
    </source>
</evidence>
<evidence type="ECO:0000256" key="6">
    <source>
        <dbReference type="ARBA" id="ARBA00023125"/>
    </source>
</evidence>
<dbReference type="GO" id="GO:0005524">
    <property type="term" value="F:ATP binding"/>
    <property type="evidence" value="ECO:0007669"/>
    <property type="project" value="UniProtKB-UniRule"/>
</dbReference>
<dbReference type="InterPro" id="IPR014017">
    <property type="entry name" value="DNA_helicase_UvrD-like_C"/>
</dbReference>
<dbReference type="PROSITE" id="PS51217">
    <property type="entry name" value="UVRD_HELICASE_CTER"/>
    <property type="match status" value="1"/>
</dbReference>
<dbReference type="OrthoDB" id="9810135at2"/>
<dbReference type="Pfam" id="PF00580">
    <property type="entry name" value="UvrD-helicase"/>
    <property type="match status" value="1"/>
</dbReference>
<protein>
    <recommendedName>
        <fullName evidence="9">DNA 3'-5' helicase</fullName>
        <ecNumber evidence="9">5.6.2.4</ecNumber>
    </recommendedName>
</protein>
<keyword evidence="2 11" id="KW-0547">Nucleotide-binding</keyword>
<dbReference type="SUPFAM" id="SSF52540">
    <property type="entry name" value="P-loop containing nucleoside triphosphate hydrolases"/>
    <property type="match status" value="1"/>
</dbReference>
<dbReference type="STRING" id="86666.SAMN04490247_2182"/>
<dbReference type="PROSITE" id="PS51198">
    <property type="entry name" value="UVRD_HELICASE_ATP_BIND"/>
    <property type="match status" value="1"/>
</dbReference>
<gene>
    <name evidence="14" type="ORF">SAMN04490247_2182</name>
</gene>
<dbReference type="Gene3D" id="3.40.50.300">
    <property type="entry name" value="P-loop containing nucleotide triphosphate hydrolases"/>
    <property type="match status" value="2"/>
</dbReference>
<evidence type="ECO:0000256" key="8">
    <source>
        <dbReference type="ARBA" id="ARBA00034617"/>
    </source>
</evidence>
<evidence type="ECO:0000256" key="3">
    <source>
        <dbReference type="ARBA" id="ARBA00022801"/>
    </source>
</evidence>
<comment type="similarity">
    <text evidence="1">Belongs to the helicase family. UvrD subfamily.</text>
</comment>
<dbReference type="EC" id="5.6.2.4" evidence="9"/>
<dbReference type="Proteomes" id="UP000199225">
    <property type="component" value="Unassembled WGS sequence"/>
</dbReference>
<comment type="catalytic activity">
    <reaction evidence="10">
        <text>ATP + H2O = ADP + phosphate + H(+)</text>
        <dbReference type="Rhea" id="RHEA:13065"/>
        <dbReference type="ChEBI" id="CHEBI:15377"/>
        <dbReference type="ChEBI" id="CHEBI:15378"/>
        <dbReference type="ChEBI" id="CHEBI:30616"/>
        <dbReference type="ChEBI" id="CHEBI:43474"/>
        <dbReference type="ChEBI" id="CHEBI:456216"/>
        <dbReference type="EC" id="5.6.2.4"/>
    </reaction>
</comment>
<evidence type="ECO:0000256" key="1">
    <source>
        <dbReference type="ARBA" id="ARBA00009922"/>
    </source>
</evidence>
<dbReference type="GO" id="GO:0003677">
    <property type="term" value="F:DNA binding"/>
    <property type="evidence" value="ECO:0007669"/>
    <property type="project" value="UniProtKB-KW"/>
</dbReference>
<feature type="domain" description="UvrD-like helicase ATP-binding" evidence="12">
    <location>
        <begin position="15"/>
        <end position="307"/>
    </location>
</feature>
<dbReference type="EMBL" id="FNEV01000006">
    <property type="protein sequence ID" value="SDJ51562.1"/>
    <property type="molecule type" value="Genomic_DNA"/>
</dbReference>
<dbReference type="InterPro" id="IPR027417">
    <property type="entry name" value="P-loop_NTPase"/>
</dbReference>
<evidence type="ECO:0000256" key="10">
    <source>
        <dbReference type="ARBA" id="ARBA00048988"/>
    </source>
</evidence>
<evidence type="ECO:0000259" key="13">
    <source>
        <dbReference type="PROSITE" id="PS51217"/>
    </source>
</evidence>
<evidence type="ECO:0000256" key="5">
    <source>
        <dbReference type="ARBA" id="ARBA00022840"/>
    </source>
</evidence>
<dbReference type="CDD" id="cd17932">
    <property type="entry name" value="DEXQc_UvrD"/>
    <property type="match status" value="1"/>
</dbReference>
<accession>A0A1G8UCV7</accession>